<dbReference type="SUPFAM" id="SSF47157">
    <property type="entry name" value="Mitochondrial import receptor subunit Tom20"/>
    <property type="match status" value="1"/>
</dbReference>
<dbReference type="OrthoDB" id="2154253at2759"/>
<evidence type="ECO:0000256" key="14">
    <source>
        <dbReference type="SAM" id="SignalP"/>
    </source>
</evidence>
<protein>
    <recommendedName>
        <fullName evidence="11">Mitochondrial import receptor subunit TOM20</fullName>
    </recommendedName>
    <alternativeName>
        <fullName evidence="10">Mitochondrial 20 kDa outer membrane protein</fullName>
    </alternativeName>
    <alternativeName>
        <fullName evidence="12">Mitochondrial import receptor subunit tom20</fullName>
    </alternativeName>
    <alternativeName>
        <fullName evidence="13">Translocase of outer membrane 20 kDa subunit</fullName>
    </alternativeName>
</protein>
<keyword evidence="7" id="KW-1133">Transmembrane helix</keyword>
<dbReference type="InterPro" id="IPR002056">
    <property type="entry name" value="MAS20"/>
</dbReference>
<dbReference type="GO" id="GO:0006886">
    <property type="term" value="P:intracellular protein transport"/>
    <property type="evidence" value="ECO:0007669"/>
    <property type="project" value="InterPro"/>
</dbReference>
<evidence type="ECO:0000256" key="7">
    <source>
        <dbReference type="ARBA" id="ARBA00022989"/>
    </source>
</evidence>
<dbReference type="GO" id="GO:0006605">
    <property type="term" value="P:protein targeting"/>
    <property type="evidence" value="ECO:0007669"/>
    <property type="project" value="InterPro"/>
</dbReference>
<reference evidence="15" key="1">
    <citation type="submission" date="2021-07" db="EMBL/GenBank/DDBJ databases">
        <authorList>
            <person name="Durling M."/>
        </authorList>
    </citation>
    <scope>NUCLEOTIDE SEQUENCE</scope>
</reference>
<dbReference type="GO" id="GO:0030943">
    <property type="term" value="F:mitochondrion targeting sequence binding"/>
    <property type="evidence" value="ECO:0007669"/>
    <property type="project" value="TreeGrafter"/>
</dbReference>
<comment type="similarity">
    <text evidence="2">Belongs to the Tom20 family.</text>
</comment>
<keyword evidence="3" id="KW-0813">Transport</keyword>
<dbReference type="InterPro" id="IPR023392">
    <property type="entry name" value="Tom20_dom_sf"/>
</dbReference>
<dbReference type="EMBL" id="CAJVRL010000127">
    <property type="protein sequence ID" value="CAG8962179.1"/>
    <property type="molecule type" value="Genomic_DNA"/>
</dbReference>
<dbReference type="GO" id="GO:0008320">
    <property type="term" value="F:protein transmembrane transporter activity"/>
    <property type="evidence" value="ECO:0007669"/>
    <property type="project" value="TreeGrafter"/>
</dbReference>
<dbReference type="PRINTS" id="PR00351">
    <property type="entry name" value="OM20RECEPTOR"/>
</dbReference>
<evidence type="ECO:0000256" key="12">
    <source>
        <dbReference type="ARBA" id="ARBA00073975"/>
    </source>
</evidence>
<dbReference type="AlphaFoldDB" id="A0A9N9PPN8"/>
<dbReference type="Proteomes" id="UP000696280">
    <property type="component" value="Unassembled WGS sequence"/>
</dbReference>
<evidence type="ECO:0000256" key="9">
    <source>
        <dbReference type="ARBA" id="ARBA00023136"/>
    </source>
</evidence>
<dbReference type="PANTHER" id="PTHR12430:SF0">
    <property type="entry name" value="TRANSLOCASE OF OUTER MITOCHONDRIAL MEMBRANE 20"/>
    <property type="match status" value="1"/>
</dbReference>
<comment type="subcellular location">
    <subcellularLocation>
        <location evidence="1">Mitochondrion outer membrane</location>
        <topology evidence="1">Single-pass membrane protein</topology>
    </subcellularLocation>
</comment>
<evidence type="ECO:0000256" key="13">
    <source>
        <dbReference type="ARBA" id="ARBA00080405"/>
    </source>
</evidence>
<comment type="caution">
    <text evidence="15">The sequence shown here is derived from an EMBL/GenBank/DDBJ whole genome shotgun (WGS) entry which is preliminary data.</text>
</comment>
<evidence type="ECO:0000256" key="8">
    <source>
        <dbReference type="ARBA" id="ARBA00023128"/>
    </source>
</evidence>
<keyword evidence="16" id="KW-1185">Reference proteome</keyword>
<sequence length="214" mass="23609">MPTTNTIVLATVGTLATGILGAPSKPQIASASLPTTPLAPTIHHDARPRVPFRSCDYTRQLTSKSAIYFDHRRRTDPNFRKSLKKEVKKQARAAREQAELDQKREREFVKIRVAEAKEDGFPHDSDEKESYFMVEVEKGERLQADGSNFEAALCFYKALKVYPSPADLITIYDKTVSKPVLDLLAEMIAADEELQVGPFAGSASDSGIAGVPLD</sequence>
<dbReference type="GO" id="GO:0030150">
    <property type="term" value="P:protein import into mitochondrial matrix"/>
    <property type="evidence" value="ECO:0007669"/>
    <property type="project" value="TreeGrafter"/>
</dbReference>
<evidence type="ECO:0000256" key="10">
    <source>
        <dbReference type="ARBA" id="ARBA00042705"/>
    </source>
</evidence>
<keyword evidence="4" id="KW-0812">Transmembrane</keyword>
<feature type="chain" id="PRO_5040178993" description="Mitochondrial import receptor subunit TOM20" evidence="14">
    <location>
        <begin position="22"/>
        <end position="214"/>
    </location>
</feature>
<keyword evidence="14" id="KW-0732">Signal</keyword>
<evidence type="ECO:0000256" key="2">
    <source>
        <dbReference type="ARBA" id="ARBA00005792"/>
    </source>
</evidence>
<keyword evidence="9" id="KW-0472">Membrane</keyword>
<accession>A0A9N9PPN8</accession>
<gene>
    <name evidence="15" type="ORF">HYFRA_00005228</name>
</gene>
<name>A0A9N9PPN8_9HELO</name>
<dbReference type="GO" id="GO:0016031">
    <property type="term" value="P:tRNA import into mitochondrion"/>
    <property type="evidence" value="ECO:0007669"/>
    <property type="project" value="TreeGrafter"/>
</dbReference>
<evidence type="ECO:0000256" key="4">
    <source>
        <dbReference type="ARBA" id="ARBA00022692"/>
    </source>
</evidence>
<dbReference type="PANTHER" id="PTHR12430">
    <property type="entry name" value="MITOCHONDRIAL IMPORT RECEPTOR SUBUNIT TOM20"/>
    <property type="match status" value="1"/>
</dbReference>
<proteinExistence type="inferred from homology"/>
<dbReference type="GO" id="GO:0005742">
    <property type="term" value="C:mitochondrial outer membrane translocase complex"/>
    <property type="evidence" value="ECO:0007669"/>
    <property type="project" value="InterPro"/>
</dbReference>
<organism evidence="15 16">
    <name type="scientific">Hymenoscyphus fraxineus</name>
    <dbReference type="NCBI Taxonomy" id="746836"/>
    <lineage>
        <taxon>Eukaryota</taxon>
        <taxon>Fungi</taxon>
        <taxon>Dikarya</taxon>
        <taxon>Ascomycota</taxon>
        <taxon>Pezizomycotina</taxon>
        <taxon>Leotiomycetes</taxon>
        <taxon>Helotiales</taxon>
        <taxon>Helotiaceae</taxon>
        <taxon>Hymenoscyphus</taxon>
    </lineage>
</organism>
<feature type="signal peptide" evidence="14">
    <location>
        <begin position="1"/>
        <end position="21"/>
    </location>
</feature>
<evidence type="ECO:0000256" key="5">
    <source>
        <dbReference type="ARBA" id="ARBA00022787"/>
    </source>
</evidence>
<dbReference type="Gene3D" id="1.20.960.10">
    <property type="entry name" value="Mitochondrial outer membrane translocase complex, subunit Tom20 domain"/>
    <property type="match status" value="1"/>
</dbReference>
<keyword evidence="8" id="KW-0496">Mitochondrion</keyword>
<dbReference type="Pfam" id="PF02064">
    <property type="entry name" value="MAS20"/>
    <property type="match status" value="1"/>
</dbReference>
<keyword evidence="6" id="KW-0653">Protein transport</keyword>
<keyword evidence="5" id="KW-1000">Mitochondrion outer membrane</keyword>
<dbReference type="FunFam" id="1.20.960.10:FF:000002">
    <property type="entry name" value="Mitochondrial import receptor subunit TOM20"/>
    <property type="match status" value="1"/>
</dbReference>
<evidence type="ECO:0000256" key="6">
    <source>
        <dbReference type="ARBA" id="ARBA00022927"/>
    </source>
</evidence>
<evidence type="ECO:0000313" key="15">
    <source>
        <dbReference type="EMBL" id="CAG8962179.1"/>
    </source>
</evidence>
<evidence type="ECO:0000256" key="11">
    <source>
        <dbReference type="ARBA" id="ARBA00068548"/>
    </source>
</evidence>
<evidence type="ECO:0000313" key="16">
    <source>
        <dbReference type="Proteomes" id="UP000696280"/>
    </source>
</evidence>
<evidence type="ECO:0000256" key="3">
    <source>
        <dbReference type="ARBA" id="ARBA00022448"/>
    </source>
</evidence>
<evidence type="ECO:0000256" key="1">
    <source>
        <dbReference type="ARBA" id="ARBA00004572"/>
    </source>
</evidence>